<keyword evidence="7 11" id="KW-1133">Transmembrane helix</keyword>
<evidence type="ECO:0000256" key="9">
    <source>
        <dbReference type="ARBA" id="ARBA00023136"/>
    </source>
</evidence>
<evidence type="ECO:0000256" key="2">
    <source>
        <dbReference type="ARBA" id="ARBA00008661"/>
    </source>
</evidence>
<organism evidence="12">
    <name type="scientific">Alexandrium monilatum</name>
    <dbReference type="NCBI Taxonomy" id="311494"/>
    <lineage>
        <taxon>Eukaryota</taxon>
        <taxon>Sar</taxon>
        <taxon>Alveolata</taxon>
        <taxon>Dinophyceae</taxon>
        <taxon>Gonyaulacales</taxon>
        <taxon>Pyrocystaceae</taxon>
        <taxon>Alexandrium</taxon>
    </lineage>
</organism>
<keyword evidence="9 11" id="KW-0472">Membrane</keyword>
<evidence type="ECO:0000256" key="4">
    <source>
        <dbReference type="ARBA" id="ARBA00022679"/>
    </source>
</evidence>
<comment type="similarity">
    <text evidence="2">Belongs to the glycosyltransferase 31 family.</text>
</comment>
<keyword evidence="8" id="KW-0333">Golgi apparatus</keyword>
<proteinExistence type="inferred from homology"/>
<evidence type="ECO:0000256" key="5">
    <source>
        <dbReference type="ARBA" id="ARBA00022692"/>
    </source>
</evidence>
<keyword evidence="3" id="KW-0328">Glycosyltransferase</keyword>
<feature type="transmembrane region" description="Helical" evidence="11">
    <location>
        <begin position="20"/>
        <end position="38"/>
    </location>
</feature>
<comment type="subcellular location">
    <subcellularLocation>
        <location evidence="1">Golgi apparatus membrane</location>
        <topology evidence="1">Single-pass type II membrane protein</topology>
    </subcellularLocation>
</comment>
<evidence type="ECO:0000256" key="7">
    <source>
        <dbReference type="ARBA" id="ARBA00022989"/>
    </source>
</evidence>
<evidence type="ECO:0000256" key="10">
    <source>
        <dbReference type="SAM" id="MobiDB-lite"/>
    </source>
</evidence>
<dbReference type="Pfam" id="PF01762">
    <property type="entry name" value="Galactosyl_T"/>
    <property type="match status" value="1"/>
</dbReference>
<dbReference type="GO" id="GO:0000139">
    <property type="term" value="C:Golgi membrane"/>
    <property type="evidence" value="ECO:0007669"/>
    <property type="project" value="UniProtKB-SubCell"/>
</dbReference>
<evidence type="ECO:0008006" key="13">
    <source>
        <dbReference type="Google" id="ProtNLM"/>
    </source>
</evidence>
<evidence type="ECO:0000313" key="12">
    <source>
        <dbReference type="EMBL" id="CAE4654204.1"/>
    </source>
</evidence>
<keyword evidence="5 11" id="KW-0812">Transmembrane</keyword>
<feature type="region of interest" description="Disordered" evidence="10">
    <location>
        <begin position="52"/>
        <end position="128"/>
    </location>
</feature>
<evidence type="ECO:0000256" key="3">
    <source>
        <dbReference type="ARBA" id="ARBA00022676"/>
    </source>
</evidence>
<accession>A0A7S4VMG6</accession>
<dbReference type="AlphaFoldDB" id="A0A7S4VMG6"/>
<dbReference type="EMBL" id="HBNR01077721">
    <property type="protein sequence ID" value="CAE4654204.1"/>
    <property type="molecule type" value="Transcribed_RNA"/>
</dbReference>
<dbReference type="InterPro" id="IPR002659">
    <property type="entry name" value="Glyco_trans_31"/>
</dbReference>
<sequence>MREFEGRWSALTPVRHAAYLRWVAYAGLVATLVVCLARPRFEQFLRLRSQTLPPLPSLGGDGPQGLNPATPTPEPSAGAHALQGISPEPPAPGLPQGLGPAPPAQGPSVAGAGAQGLSPAPPVPGQVADVARTPASGAAAPAGAAAPWPQLITPTRETGIYTNITAHSDLVTLFFDEASRVYGSDLVALHKTMSVQKPFRAVSPSGDGRFDLVNRHFDAVYQRTYHFAERFIWLGKQRPGIFTPKKVKLLILTLTMSHQIGVREVHRRTWMSRPGVCWVNASTFREPKKKGCRVFATFAPGWANNDERLDELVAREGRKNGDITRVDAGDPDATGKVDNKNLRVKEKDLAMLLYATTHWPWITHIGKNDLDNYPEVDLILADLDDPEGRKLGASRGVPPEGWLEDPSRPVYYGALMGAPPKLTVQIHGGFMQGQFYAITRHLAACVMGHLISRNSPRDYVYLTRSPPPLCGNWGEGDIVWGCIVRYYAGLHRNCSVPWWINMRDSGRWHLCKP</sequence>
<reference evidence="12" key="1">
    <citation type="submission" date="2021-01" db="EMBL/GenBank/DDBJ databases">
        <authorList>
            <person name="Corre E."/>
            <person name="Pelletier E."/>
            <person name="Niang G."/>
            <person name="Scheremetjew M."/>
            <person name="Finn R."/>
            <person name="Kale V."/>
            <person name="Holt S."/>
            <person name="Cochrane G."/>
            <person name="Meng A."/>
            <person name="Brown T."/>
            <person name="Cohen L."/>
        </authorList>
    </citation>
    <scope>NUCLEOTIDE SEQUENCE</scope>
    <source>
        <strain evidence="12">CCMP3105</strain>
    </source>
</reference>
<evidence type="ECO:0000256" key="1">
    <source>
        <dbReference type="ARBA" id="ARBA00004323"/>
    </source>
</evidence>
<evidence type="ECO:0000256" key="11">
    <source>
        <dbReference type="SAM" id="Phobius"/>
    </source>
</evidence>
<gene>
    <name evidence="12" type="ORF">AMON00008_LOCUS55324</name>
</gene>
<name>A0A7S4VMG6_9DINO</name>
<evidence type="ECO:0000256" key="8">
    <source>
        <dbReference type="ARBA" id="ARBA00023034"/>
    </source>
</evidence>
<keyword evidence="6" id="KW-0735">Signal-anchor</keyword>
<dbReference type="GO" id="GO:0016758">
    <property type="term" value="F:hexosyltransferase activity"/>
    <property type="evidence" value="ECO:0007669"/>
    <property type="project" value="InterPro"/>
</dbReference>
<protein>
    <recommendedName>
        <fullName evidence="13">Hexosyltransferase</fullName>
    </recommendedName>
</protein>
<keyword evidence="4" id="KW-0808">Transferase</keyword>
<evidence type="ECO:0000256" key="6">
    <source>
        <dbReference type="ARBA" id="ARBA00022968"/>
    </source>
</evidence>